<protein>
    <submittedName>
        <fullName evidence="2">Uncharacterized protein</fullName>
    </submittedName>
</protein>
<dbReference type="EMBL" id="GHWJ01010270">
    <property type="protein sequence ID" value="NOV43007.1"/>
    <property type="molecule type" value="Transcribed_RNA"/>
</dbReference>
<accession>A0A6M2DDH4</accession>
<organism evidence="2">
    <name type="scientific">Rhipicephalus microplus</name>
    <name type="common">Cattle tick</name>
    <name type="synonym">Boophilus microplus</name>
    <dbReference type="NCBI Taxonomy" id="6941"/>
    <lineage>
        <taxon>Eukaryota</taxon>
        <taxon>Metazoa</taxon>
        <taxon>Ecdysozoa</taxon>
        <taxon>Arthropoda</taxon>
        <taxon>Chelicerata</taxon>
        <taxon>Arachnida</taxon>
        <taxon>Acari</taxon>
        <taxon>Parasitiformes</taxon>
        <taxon>Ixodida</taxon>
        <taxon>Ixodoidea</taxon>
        <taxon>Ixodidae</taxon>
        <taxon>Rhipicephalinae</taxon>
        <taxon>Rhipicephalus</taxon>
        <taxon>Boophilus</taxon>
    </lineage>
</organism>
<feature type="transmembrane region" description="Helical" evidence="1">
    <location>
        <begin position="20"/>
        <end position="38"/>
    </location>
</feature>
<reference evidence="2" key="1">
    <citation type="submission" date="2019-09" db="EMBL/GenBank/DDBJ databases">
        <title>Organ-specific transcriptomic study of the physiology of the cattle tick, Rhipicephalus microplus.</title>
        <authorList>
            <person name="Tirloni L."/>
            <person name="Braz G."/>
            <person name="Gandara A.C.P."/>
            <person name="Sabadin G.A."/>
            <person name="da Silva R.M."/>
            <person name="Guizzo M.G."/>
            <person name="Machado J.A."/>
            <person name="Costa E.P."/>
            <person name="Gomes H.F."/>
            <person name="Moraes J."/>
            <person name="Mota M.B.S."/>
            <person name="Mesquita R.D."/>
            <person name="Alvarenga P.H."/>
            <person name="Alves F."/>
            <person name="Seixas A."/>
            <person name="da Fonseca R.N."/>
            <person name="Fogaca A."/>
            <person name="Logullo C."/>
            <person name="Tanaka A."/>
            <person name="Daffre S."/>
            <person name="Termignoni C."/>
            <person name="Vaz I.S.Jr."/>
            <person name="Oliveira P.L."/>
            <person name="Ribeiro J.M."/>
        </authorList>
    </citation>
    <scope>NUCLEOTIDE SEQUENCE</scope>
    <source>
        <strain evidence="2">Porto Alegre</strain>
    </source>
</reference>
<evidence type="ECO:0000313" key="2">
    <source>
        <dbReference type="EMBL" id="NOV43007.1"/>
    </source>
</evidence>
<name>A0A6M2DDH4_RHIMP</name>
<sequence length="91" mass="10046">MIATSTQSVGLYTCHSYSNLIAYLHLFSLFLCFLGYCYSAYSVDRGIAVSVILVSREMPQSVSNLAVGSHLFSQASQLRFRSQKISTHSNA</sequence>
<keyword evidence="1" id="KW-1133">Transmembrane helix</keyword>
<keyword evidence="1" id="KW-0472">Membrane</keyword>
<evidence type="ECO:0000256" key="1">
    <source>
        <dbReference type="SAM" id="Phobius"/>
    </source>
</evidence>
<keyword evidence="1" id="KW-0812">Transmembrane</keyword>
<proteinExistence type="predicted"/>
<dbReference type="AlphaFoldDB" id="A0A6M2DDH4"/>